<dbReference type="RefSeq" id="WP_272446332.1">
    <property type="nucleotide sequence ID" value="NZ_JAMQKC010000007.1"/>
</dbReference>
<sequence length="237" mass="27642">MRDNSYEQQALKEAKRYVRSLTRNSSVIQRSTKHVQEKLNQRIPEKVHAVITESIKRMVEVALTTSEYIYPIEVDDAWPLQQREQVLKNRMKQYRHTAMLEGAGTGAGGFLLGMVDFPLLLSIKMKLLFDAGQLYGFDVKNYQERLYLLYIFMLTFSSDQKQKNVLELLINWEMNKDSLQELDWKSLQLEYRDTIDFVKMLQLIPGFGAVVGAMANKKLIGQLGESAMNMYRFRLLR</sequence>
<dbReference type="PANTHER" id="PTHR41260:SF1">
    <property type="entry name" value="PROTEIN ECSC"/>
    <property type="match status" value="1"/>
</dbReference>
<reference evidence="1" key="1">
    <citation type="submission" date="2022-06" db="EMBL/GenBank/DDBJ databases">
        <title>Aquibacillus sp. a new bacterium isolated from soil saline samples.</title>
        <authorList>
            <person name="Galisteo C."/>
            <person name="De La Haba R."/>
            <person name="Sanchez-Porro C."/>
            <person name="Ventosa A."/>
        </authorList>
    </citation>
    <scope>NUCLEOTIDE SEQUENCE</scope>
    <source>
        <strain evidence="1">3ASR75-54</strain>
    </source>
</reference>
<proteinExistence type="predicted"/>
<comment type="caution">
    <text evidence="1">The sequence shown here is derived from an EMBL/GenBank/DDBJ whole genome shotgun (WGS) entry which is preliminary data.</text>
</comment>
<protein>
    <submittedName>
        <fullName evidence="1">EcsC family protein</fullName>
    </submittedName>
</protein>
<evidence type="ECO:0000313" key="1">
    <source>
        <dbReference type="EMBL" id="MDC3417265.1"/>
    </source>
</evidence>
<accession>A0A9X4AGG7</accession>
<dbReference type="Proteomes" id="UP001145069">
    <property type="component" value="Unassembled WGS sequence"/>
</dbReference>
<dbReference type="InterPro" id="IPR024787">
    <property type="entry name" value="EcsC"/>
</dbReference>
<keyword evidence="2" id="KW-1185">Reference proteome</keyword>
<name>A0A9X4AGG7_9BACI</name>
<dbReference type="AlphaFoldDB" id="A0A9X4AGG7"/>
<organism evidence="1 2">
    <name type="scientific">Aquibacillus salsiterrae</name>
    <dbReference type="NCBI Taxonomy" id="2950439"/>
    <lineage>
        <taxon>Bacteria</taxon>
        <taxon>Bacillati</taxon>
        <taxon>Bacillota</taxon>
        <taxon>Bacilli</taxon>
        <taxon>Bacillales</taxon>
        <taxon>Bacillaceae</taxon>
        <taxon>Aquibacillus</taxon>
    </lineage>
</organism>
<dbReference type="Pfam" id="PF12787">
    <property type="entry name" value="EcsC"/>
    <property type="match status" value="1"/>
</dbReference>
<evidence type="ECO:0000313" key="2">
    <source>
        <dbReference type="Proteomes" id="UP001145069"/>
    </source>
</evidence>
<dbReference type="PANTHER" id="PTHR41260">
    <property type="entry name" value="PROTEIN ECSC"/>
    <property type="match status" value="1"/>
</dbReference>
<dbReference type="EMBL" id="JAMQKC010000007">
    <property type="protein sequence ID" value="MDC3417265.1"/>
    <property type="molecule type" value="Genomic_DNA"/>
</dbReference>
<gene>
    <name evidence="1" type="ORF">NC799_10100</name>
</gene>